<keyword evidence="3" id="KW-1003">Cell membrane</keyword>
<evidence type="ECO:0000256" key="8">
    <source>
        <dbReference type="SAM" id="SignalP"/>
    </source>
</evidence>
<keyword evidence="10" id="KW-1185">Reference proteome</keyword>
<dbReference type="Pfam" id="PF05423">
    <property type="entry name" value="Mycobact_memb"/>
    <property type="match status" value="1"/>
</dbReference>
<feature type="region of interest" description="Disordered" evidence="7">
    <location>
        <begin position="27"/>
        <end position="62"/>
    </location>
</feature>
<dbReference type="Gene3D" id="2.60.40.2880">
    <property type="entry name" value="MmpS1-5, C-terminal soluble domain"/>
    <property type="match status" value="1"/>
</dbReference>
<evidence type="ECO:0000256" key="7">
    <source>
        <dbReference type="SAM" id="MobiDB-lite"/>
    </source>
</evidence>
<evidence type="ECO:0000256" key="4">
    <source>
        <dbReference type="ARBA" id="ARBA00022692"/>
    </source>
</evidence>
<dbReference type="EMBL" id="AP023355">
    <property type="protein sequence ID" value="BCJ37154.1"/>
    <property type="molecule type" value="Genomic_DNA"/>
</dbReference>
<dbReference type="GO" id="GO:0005886">
    <property type="term" value="C:plasma membrane"/>
    <property type="evidence" value="ECO:0007669"/>
    <property type="project" value="UniProtKB-SubCell"/>
</dbReference>
<reference evidence="9 10" key="1">
    <citation type="submission" date="2020-08" db="EMBL/GenBank/DDBJ databases">
        <title>Whole genome shotgun sequence of Actinocatenispora thailandica NBRC 105041.</title>
        <authorList>
            <person name="Komaki H."/>
            <person name="Tamura T."/>
        </authorList>
    </citation>
    <scope>NUCLEOTIDE SEQUENCE [LARGE SCALE GENOMIC DNA]</scope>
    <source>
        <strain evidence="9 10">NBRC 105041</strain>
    </source>
</reference>
<evidence type="ECO:0000313" key="9">
    <source>
        <dbReference type="EMBL" id="BCJ37154.1"/>
    </source>
</evidence>
<comment type="subcellular location">
    <subcellularLocation>
        <location evidence="1">Cell membrane</location>
    </subcellularLocation>
</comment>
<dbReference type="RefSeq" id="WP_203963409.1">
    <property type="nucleotide sequence ID" value="NZ_AP023355.1"/>
</dbReference>
<proteinExistence type="inferred from homology"/>
<dbReference type="PROSITE" id="PS51257">
    <property type="entry name" value="PROKAR_LIPOPROTEIN"/>
    <property type="match status" value="1"/>
</dbReference>
<keyword evidence="5" id="KW-1133">Transmembrane helix</keyword>
<dbReference type="Proteomes" id="UP000611640">
    <property type="component" value="Chromosome"/>
</dbReference>
<evidence type="ECO:0000256" key="6">
    <source>
        <dbReference type="ARBA" id="ARBA00023136"/>
    </source>
</evidence>
<protein>
    <recommendedName>
        <fullName evidence="11">MmpS family membrane protein</fullName>
    </recommendedName>
</protein>
<evidence type="ECO:0000256" key="5">
    <source>
        <dbReference type="ARBA" id="ARBA00022989"/>
    </source>
</evidence>
<sequence>MRNKLLTAIPLALLAVTAIACSGSGTGTTKGPGAEDGTPAASGQGTPATKHGSSETKHRKSGHTIVFKVTGNGVSKANDITYGIGANQSQDNGAALPWTKKSHTDDSVLLLGLTAQSDGTSGSITCSISVDGKVAVTNTSRGQYAVVTCNKDM</sequence>
<name>A0A7R7DSQ7_9ACTN</name>
<keyword evidence="6" id="KW-0472">Membrane</keyword>
<dbReference type="AlphaFoldDB" id="A0A7R7DSQ7"/>
<keyword evidence="8" id="KW-0732">Signal</keyword>
<evidence type="ECO:0000256" key="2">
    <source>
        <dbReference type="ARBA" id="ARBA00007531"/>
    </source>
</evidence>
<evidence type="ECO:0000313" key="10">
    <source>
        <dbReference type="Proteomes" id="UP000611640"/>
    </source>
</evidence>
<feature type="chain" id="PRO_5031493201" description="MmpS family membrane protein" evidence="8">
    <location>
        <begin position="21"/>
        <end position="153"/>
    </location>
</feature>
<accession>A0A7R7DSQ7</accession>
<gene>
    <name evidence="9" type="ORF">Athai_46570</name>
</gene>
<evidence type="ECO:0008006" key="11">
    <source>
        <dbReference type="Google" id="ProtNLM"/>
    </source>
</evidence>
<organism evidence="9 10">
    <name type="scientific">Actinocatenispora thailandica</name>
    <dbReference type="NCBI Taxonomy" id="227318"/>
    <lineage>
        <taxon>Bacteria</taxon>
        <taxon>Bacillati</taxon>
        <taxon>Actinomycetota</taxon>
        <taxon>Actinomycetes</taxon>
        <taxon>Micromonosporales</taxon>
        <taxon>Micromonosporaceae</taxon>
        <taxon>Actinocatenispora</taxon>
    </lineage>
</organism>
<evidence type="ECO:0000256" key="1">
    <source>
        <dbReference type="ARBA" id="ARBA00004236"/>
    </source>
</evidence>
<evidence type="ECO:0000256" key="3">
    <source>
        <dbReference type="ARBA" id="ARBA00022475"/>
    </source>
</evidence>
<comment type="similarity">
    <text evidence="2">Belongs to the MmpS family.</text>
</comment>
<dbReference type="InterPro" id="IPR008693">
    <property type="entry name" value="MmpS"/>
</dbReference>
<feature type="signal peptide" evidence="8">
    <location>
        <begin position="1"/>
        <end position="20"/>
    </location>
</feature>
<dbReference type="InterPro" id="IPR038468">
    <property type="entry name" value="MmpS_C"/>
</dbReference>
<dbReference type="KEGG" id="atl:Athai_46570"/>
<keyword evidence="4" id="KW-0812">Transmembrane</keyword>